<accession>C7XUY1</accession>
<name>C7XUY1_9LACO</name>
<evidence type="ECO:0000313" key="2">
    <source>
        <dbReference type="Proteomes" id="UP000003987"/>
    </source>
</evidence>
<gene>
    <name evidence="1" type="ORF">HMPREF0501_00497</name>
</gene>
<protein>
    <recommendedName>
        <fullName evidence="3">IrrE N-terminal-like domain-containing protein</fullName>
    </recommendedName>
</protein>
<evidence type="ECO:0000313" key="1">
    <source>
        <dbReference type="EMBL" id="EEU31092.1"/>
    </source>
</evidence>
<dbReference type="EMBL" id="GG698802">
    <property type="protein sequence ID" value="EEU31092.1"/>
    <property type="molecule type" value="Genomic_DNA"/>
</dbReference>
<sequence>MCELSDLEKIEDEYPNLAFYGIEINNPKYHGHIEGNEVYINTLQPDLDWLKTALHETVHYDYDYCNLSNQEKRKTMVAEGWARKESERRYNELFGKEGN</sequence>
<dbReference type="AlphaFoldDB" id="C7XUY1"/>
<dbReference type="OrthoDB" id="2300334at2"/>
<dbReference type="Proteomes" id="UP000003987">
    <property type="component" value="Unassembled WGS sequence"/>
</dbReference>
<dbReference type="STRING" id="575594.HMPREF0501_00497"/>
<keyword evidence="2" id="KW-1185">Reference proteome</keyword>
<evidence type="ECO:0008006" key="3">
    <source>
        <dbReference type="Google" id="ProtNLM"/>
    </source>
</evidence>
<organism evidence="1 2">
    <name type="scientific">Limosilactobacillus coleohominis 101-4-CHN</name>
    <dbReference type="NCBI Taxonomy" id="575594"/>
    <lineage>
        <taxon>Bacteria</taxon>
        <taxon>Bacillati</taxon>
        <taxon>Bacillota</taxon>
        <taxon>Bacilli</taxon>
        <taxon>Lactobacillales</taxon>
        <taxon>Lactobacillaceae</taxon>
        <taxon>Limosilactobacillus</taxon>
    </lineage>
</organism>
<dbReference type="RefSeq" id="WP_006916284.1">
    <property type="nucleotide sequence ID" value="NZ_GG698802.1"/>
</dbReference>
<dbReference type="HOGENOM" id="CLU_2288855_0_0_9"/>
<proteinExistence type="predicted"/>
<reference evidence="1 2" key="1">
    <citation type="submission" date="2009-06" db="EMBL/GenBank/DDBJ databases">
        <title>The Genome Sequence of Lactobacillus coleohominis strain 101-4-CHN.</title>
        <authorList>
            <consortium name="The Broad Institute Genome Sequencing Platform"/>
            <person name="Ward D."/>
            <person name="Young S.K."/>
            <person name="Zeng Q."/>
            <person name="Koehrsen M."/>
            <person name="Alvarado L."/>
            <person name="Berlin A."/>
            <person name="Borenstein D."/>
            <person name="Chen Z."/>
            <person name="Engels R."/>
            <person name="Freedman E."/>
            <person name="Gellesch M."/>
            <person name="Goldberg J."/>
            <person name="Griggs A."/>
            <person name="Gujja S."/>
            <person name="Heiman D."/>
            <person name="Hepburn T."/>
            <person name="Howarth C."/>
            <person name="Jen D."/>
            <person name="Larson L."/>
            <person name="Lewis B."/>
            <person name="Mehta T."/>
            <person name="Park D."/>
            <person name="Pearson M."/>
            <person name="Roberts A."/>
            <person name="Saif S."/>
            <person name="Shea T."/>
            <person name="Shenoy N."/>
            <person name="Sisk P."/>
            <person name="Stolte C."/>
            <person name="Sykes S."/>
            <person name="Walk T."/>
            <person name="White J."/>
            <person name="Yandava C."/>
            <person name="Liu Y."/>
            <person name="Xu Q."/>
            <person name="Lander E."/>
            <person name="Nusbaum C."/>
            <person name="Galagan J."/>
            <person name="Birren B."/>
        </authorList>
    </citation>
    <scope>NUCLEOTIDE SEQUENCE [LARGE SCALE GENOMIC DNA]</scope>
    <source>
        <strain evidence="1 2">101-4-CHN</strain>
    </source>
</reference>